<evidence type="ECO:0000256" key="4">
    <source>
        <dbReference type="ARBA" id="ARBA00022895"/>
    </source>
</evidence>
<keyword evidence="10" id="KW-1185">Reference proteome</keyword>
<keyword evidence="4" id="KW-0779">Telomere</keyword>
<evidence type="ECO:0000256" key="5">
    <source>
        <dbReference type="ARBA" id="ARBA00023242"/>
    </source>
</evidence>
<evidence type="ECO:0000313" key="10">
    <source>
        <dbReference type="Proteomes" id="UP000803844"/>
    </source>
</evidence>
<dbReference type="RefSeq" id="XP_040775352.1">
    <property type="nucleotide sequence ID" value="XM_040917323.1"/>
</dbReference>
<sequence length="1299" mass="146190">MGSAEDDHHCSLLESLPARPPTPPRETASHDLDVLSKHLIAPQQLLSHPRSLQTPPGVLSPTTSSGDSTARRKRVGFSSQAQYQDPPIYTDPPSRRQQQTPLSLPSSSSRPVKSILKQTAVPNRLGPANGVYLDIDKPGQVNIAAMLESTLQQLAGADRESKVDAYIMLFRALKASSNLPDRIALQEKMGLFMQFIQRDLSYRTPTGTVDIPMVTSALKLLHTFLHFPGIASSIPVEFGMFFVEHCVRSFEDEQAPKEVVRHLMQALYLQNFSLEVMSLERVGRLVTALHNIENHLSRKSIIQSRIHVYEKLVPQCPQQMAAHSDWLQDLFTDMLSSAGEIRSAAARLGLDAAFTLNKDKRLVGRVLDLLNLSLEDKKYVEHIIERLGSMLQNKDESQFVPRIWSVITLFIPSPDQWDRFKPWLDIIKRSFNHSNLQTRKEANLAWSRVTYRLFLDRRLDHKPALRLIREPLLSQLRRKGLRDSVLGAIRNFYYYALRPEMNLRMLNEVWEMGVTPLLQRLINSEQGDKANMTQAAAILTGLLDCKTRRVWREDRIKDPMLVKDDELPAIESKWIRANPHHIFELVGPILAHGFAGISVAGSPFRDLWRALVQSVASASTKDVKLHDDTAKFVAEAFTFLLVAWKQGPRPGFNDKPCTPLEFLDSTRDFVLILVEGLGLLPNPFTGIHFVRTKEDQFLPSAPTQRSVKSHGSKRLPLHHLFLLFCHLPPGIPDDNTTIQFFDSTFAPFFTGKNAKAQADLAQELLRLLPMDAHCPCGTWVMCATKMSAPLERSQHGSLGSSPGAGSNTGLEYRDMVKLLERGLKSSPNLPWTHWNRFFQRLTSRLRDEVGDAGVAVAAVEQLAGTIEDMSLDEHAGGIQTRQFDAAIEILAVSTHPRDKQALDAAKRRLWGSSNAGARHPSFDPFDNMYRLLVSVLERVYGHIRSCDLDRVTKLLSGVESFFERAHPQLELRALIAIQTGLMCWLEDEDHRITKTDILAQTSADNLHLATIEPLFCAAFRSTHREIIRFTAEAWNRIYEDREQIDYPEALKTVLASLGSAVEITRPGLEIPDAEEIRHNFIESQDEIDTLSVTPLRNLQPIPQPRPSASRPSPAQVLNDATEIFNGKEQITPEARTKSKGHTPKPKLRHEDSQLQFAAIEFSPIMIAQESQLLTDRQQEIRERQQETAAMFPEIRSSPTEKTKKAQSANVQQPSVCTESLRALTPEREGDYEDCLTSTPTPRRGRPISLPVHDQEMTDPPSSPPEPRTYRLLAELKSQATSNKSLVDWQFSSSPVSGSP</sequence>
<dbReference type="GO" id="GO:0140445">
    <property type="term" value="C:chromosome, telomeric repeat region"/>
    <property type="evidence" value="ECO:0007669"/>
    <property type="project" value="TreeGrafter"/>
</dbReference>
<organism evidence="9 10">
    <name type="scientific">Cryphonectria parasitica (strain ATCC 38755 / EP155)</name>
    <dbReference type="NCBI Taxonomy" id="660469"/>
    <lineage>
        <taxon>Eukaryota</taxon>
        <taxon>Fungi</taxon>
        <taxon>Dikarya</taxon>
        <taxon>Ascomycota</taxon>
        <taxon>Pezizomycotina</taxon>
        <taxon>Sordariomycetes</taxon>
        <taxon>Sordariomycetidae</taxon>
        <taxon>Diaporthales</taxon>
        <taxon>Cryphonectriaceae</taxon>
        <taxon>Cryphonectria-Endothia species complex</taxon>
        <taxon>Cryphonectria</taxon>
    </lineage>
</organism>
<dbReference type="GO" id="GO:0005634">
    <property type="term" value="C:nucleus"/>
    <property type="evidence" value="ECO:0007669"/>
    <property type="project" value="UniProtKB-SubCell"/>
</dbReference>
<keyword evidence="6" id="KW-0131">Cell cycle</keyword>
<dbReference type="PANTHER" id="PTHR22928">
    <property type="entry name" value="TELOMERE-ASSOCIATED PROTEIN RIF1"/>
    <property type="match status" value="1"/>
</dbReference>
<comment type="subcellular location">
    <subcellularLocation>
        <location evidence="2">Chromosome</location>
        <location evidence="2">Telomere</location>
    </subcellularLocation>
    <subcellularLocation>
        <location evidence="1">Nucleus</location>
    </subcellularLocation>
</comment>
<feature type="compositionally biased region" description="Basic and acidic residues" evidence="7">
    <location>
        <begin position="27"/>
        <end position="36"/>
    </location>
</feature>
<evidence type="ECO:0000256" key="1">
    <source>
        <dbReference type="ARBA" id="ARBA00004123"/>
    </source>
</evidence>
<proteinExistence type="predicted"/>
<evidence type="ECO:0000256" key="7">
    <source>
        <dbReference type="SAM" id="MobiDB-lite"/>
    </source>
</evidence>
<evidence type="ECO:0000256" key="2">
    <source>
        <dbReference type="ARBA" id="ARBA00004574"/>
    </source>
</evidence>
<feature type="region of interest" description="Disordered" evidence="7">
    <location>
        <begin position="1"/>
        <end position="113"/>
    </location>
</feature>
<dbReference type="GO" id="GO:0000723">
    <property type="term" value="P:telomere maintenance"/>
    <property type="evidence" value="ECO:0007669"/>
    <property type="project" value="TreeGrafter"/>
</dbReference>
<dbReference type="Pfam" id="PF12231">
    <property type="entry name" value="Rif1_N"/>
    <property type="match status" value="1"/>
</dbReference>
<feature type="non-terminal residue" evidence="9">
    <location>
        <position position="1299"/>
    </location>
</feature>
<evidence type="ECO:0000256" key="6">
    <source>
        <dbReference type="ARBA" id="ARBA00023306"/>
    </source>
</evidence>
<name>A0A9P5CNR4_CRYP1</name>
<keyword evidence="5" id="KW-0539">Nucleus</keyword>
<evidence type="ECO:0000256" key="3">
    <source>
        <dbReference type="ARBA" id="ARBA00022454"/>
    </source>
</evidence>
<dbReference type="Proteomes" id="UP000803844">
    <property type="component" value="Unassembled WGS sequence"/>
</dbReference>
<accession>A0A9P5CNR4</accession>
<feature type="compositionally biased region" description="Polar residues" evidence="7">
    <location>
        <begin position="1205"/>
        <end position="1217"/>
    </location>
</feature>
<feature type="domain" description="Telomere-associated protein Rif1 N-terminal" evidence="8">
    <location>
        <begin position="154"/>
        <end position="512"/>
    </location>
</feature>
<feature type="compositionally biased region" description="Basic and acidic residues" evidence="7">
    <location>
        <begin position="1"/>
        <end position="11"/>
    </location>
</feature>
<dbReference type="GeneID" id="63834452"/>
<dbReference type="OrthoDB" id="5399929at2759"/>
<gene>
    <name evidence="9" type="ORF">M406DRAFT_259837</name>
</gene>
<dbReference type="PANTHER" id="PTHR22928:SF3">
    <property type="entry name" value="TELOMERE-ASSOCIATED PROTEIN RIF1"/>
    <property type="match status" value="1"/>
</dbReference>
<feature type="compositionally biased region" description="Polar residues" evidence="7">
    <location>
        <begin position="44"/>
        <end position="68"/>
    </location>
</feature>
<dbReference type="EMBL" id="MU032348">
    <property type="protein sequence ID" value="KAF3764391.1"/>
    <property type="molecule type" value="Genomic_DNA"/>
</dbReference>
<feature type="region of interest" description="Disordered" evidence="7">
    <location>
        <begin position="1124"/>
        <end position="1150"/>
    </location>
</feature>
<feature type="region of interest" description="Disordered" evidence="7">
    <location>
        <begin position="1183"/>
        <end position="1268"/>
    </location>
</feature>
<keyword evidence="3" id="KW-0158">Chromosome</keyword>
<dbReference type="InterPro" id="IPR016024">
    <property type="entry name" value="ARM-type_fold"/>
</dbReference>
<reference evidence="9" key="1">
    <citation type="journal article" date="2020" name="Phytopathology">
        <title>Genome sequence of the chestnut blight fungus Cryphonectria parasitica EP155: A fundamental resource for an archetypical invasive plant pathogen.</title>
        <authorList>
            <person name="Crouch J.A."/>
            <person name="Dawe A."/>
            <person name="Aerts A."/>
            <person name="Barry K."/>
            <person name="Churchill A.C.L."/>
            <person name="Grimwood J."/>
            <person name="Hillman B."/>
            <person name="Milgroom M.G."/>
            <person name="Pangilinan J."/>
            <person name="Smith M."/>
            <person name="Salamov A."/>
            <person name="Schmutz J."/>
            <person name="Yadav J."/>
            <person name="Grigoriev I.V."/>
            <person name="Nuss D."/>
        </authorList>
    </citation>
    <scope>NUCLEOTIDE SEQUENCE</scope>
    <source>
        <strain evidence="9">EP155</strain>
    </source>
</reference>
<evidence type="ECO:0000313" key="9">
    <source>
        <dbReference type="EMBL" id="KAF3764391.1"/>
    </source>
</evidence>
<feature type="compositionally biased region" description="Basic residues" evidence="7">
    <location>
        <begin position="1137"/>
        <end position="1147"/>
    </location>
</feature>
<comment type="caution">
    <text evidence="9">The sequence shown here is derived from an EMBL/GenBank/DDBJ whole genome shotgun (WGS) entry which is preliminary data.</text>
</comment>
<evidence type="ECO:0000259" key="8">
    <source>
        <dbReference type="Pfam" id="PF12231"/>
    </source>
</evidence>
<dbReference type="InterPro" id="IPR022031">
    <property type="entry name" value="Rif1_N"/>
</dbReference>
<protein>
    <recommendedName>
        <fullName evidence="8">Telomere-associated protein Rif1 N-terminal domain-containing protein</fullName>
    </recommendedName>
</protein>
<dbReference type="SUPFAM" id="SSF48371">
    <property type="entry name" value="ARM repeat"/>
    <property type="match status" value="1"/>
</dbReference>